<dbReference type="Pfam" id="PF00874">
    <property type="entry name" value="PRD"/>
    <property type="match status" value="2"/>
</dbReference>
<dbReference type="AlphaFoldDB" id="A0A1M6MVN8"/>
<proteinExistence type="predicted"/>
<dbReference type="PANTHER" id="PTHR30185">
    <property type="entry name" value="CRYPTIC BETA-GLUCOSIDE BGL OPERON ANTITERMINATOR"/>
    <property type="match status" value="1"/>
</dbReference>
<dbReference type="Gene3D" id="1.10.1790.10">
    <property type="entry name" value="PRD domain"/>
    <property type="match status" value="2"/>
</dbReference>
<keyword evidence="1" id="KW-0677">Repeat</keyword>
<dbReference type="InterPro" id="IPR036634">
    <property type="entry name" value="PRD_sf"/>
</dbReference>
<dbReference type="RefSeq" id="WP_072906666.1">
    <property type="nucleotide sequence ID" value="NZ_FRAI01000008.1"/>
</dbReference>
<dbReference type="InterPro" id="IPR004341">
    <property type="entry name" value="CAT_RNA-bd_dom"/>
</dbReference>
<dbReference type="SMART" id="SM01061">
    <property type="entry name" value="CAT_RBD"/>
    <property type="match status" value="1"/>
</dbReference>
<evidence type="ECO:0000259" key="2">
    <source>
        <dbReference type="PROSITE" id="PS51372"/>
    </source>
</evidence>
<feature type="domain" description="PRD" evidence="2">
    <location>
        <begin position="172"/>
        <end position="281"/>
    </location>
</feature>
<keyword evidence="4" id="KW-1185">Reference proteome</keyword>
<dbReference type="PROSITE" id="PS51372">
    <property type="entry name" value="PRD_2"/>
    <property type="match status" value="2"/>
</dbReference>
<dbReference type="SUPFAM" id="SSF50151">
    <property type="entry name" value="SacY-like RNA-binding domain"/>
    <property type="match status" value="1"/>
</dbReference>
<gene>
    <name evidence="3" type="ORF">SAMN02745227_00916</name>
</gene>
<evidence type="ECO:0000313" key="4">
    <source>
        <dbReference type="Proteomes" id="UP000243547"/>
    </source>
</evidence>
<evidence type="ECO:0000313" key="3">
    <source>
        <dbReference type="EMBL" id="SHJ87517.1"/>
    </source>
</evidence>
<dbReference type="Pfam" id="PF03123">
    <property type="entry name" value="CAT_RBD"/>
    <property type="match status" value="1"/>
</dbReference>
<name>A0A1M6MVN8_9FIRM</name>
<dbReference type="Proteomes" id="UP000243547">
    <property type="component" value="Unassembled WGS sequence"/>
</dbReference>
<dbReference type="STRING" id="1120989.SAMN02745227_00916"/>
<reference evidence="4" key="1">
    <citation type="submission" date="2016-11" db="EMBL/GenBank/DDBJ databases">
        <authorList>
            <person name="Varghese N."/>
            <person name="Submissions S."/>
        </authorList>
    </citation>
    <scope>NUCLEOTIDE SEQUENCE [LARGE SCALE GENOMIC DNA]</scope>
    <source>
        <strain evidence="4">DSM 14826</strain>
    </source>
</reference>
<dbReference type="PANTHER" id="PTHR30185:SF15">
    <property type="entry name" value="CRYPTIC BETA-GLUCOSIDE BGL OPERON ANTITERMINATOR"/>
    <property type="match status" value="1"/>
</dbReference>
<dbReference type="InterPro" id="IPR050661">
    <property type="entry name" value="BglG_antiterminators"/>
</dbReference>
<evidence type="ECO:0000256" key="1">
    <source>
        <dbReference type="ARBA" id="ARBA00022737"/>
    </source>
</evidence>
<organism evidence="3 4">
    <name type="scientific">Anaerobranca californiensis DSM 14826</name>
    <dbReference type="NCBI Taxonomy" id="1120989"/>
    <lineage>
        <taxon>Bacteria</taxon>
        <taxon>Bacillati</taxon>
        <taxon>Bacillota</taxon>
        <taxon>Clostridia</taxon>
        <taxon>Eubacteriales</taxon>
        <taxon>Proteinivoracaceae</taxon>
        <taxon>Anaerobranca</taxon>
    </lineage>
</organism>
<dbReference type="InterPro" id="IPR036650">
    <property type="entry name" value="CAT_RNA-bd_dom_sf"/>
</dbReference>
<sequence>MRILKVLNNNVIISTSEETGKEVVVMGKGLAFGKSRGDLVEKEKIEKIFTLKDQTEKGKFQQMIENIPQEILEVSESIISYSEKILGKELENNIHLALADHLAFAIQRFKNGYEIKNHLLWEIKKLYRKEFEIGLWAIKEIENKLAVKMPEDEAGFIALHLINATMGESMTNTMDITTMVQDILNLIKYSLKVEFNTQSLYYDRLITHLRFFAQRVISKKNSHLTETPFYNMMEENYPQAFSCALKIKEYVGKNYHYQLGKDEIVYLCLHLQRVIDESKVNK</sequence>
<dbReference type="GO" id="GO:0003723">
    <property type="term" value="F:RNA binding"/>
    <property type="evidence" value="ECO:0007669"/>
    <property type="project" value="InterPro"/>
</dbReference>
<dbReference type="InterPro" id="IPR011608">
    <property type="entry name" value="PRD"/>
</dbReference>
<dbReference type="EMBL" id="FRAI01000008">
    <property type="protein sequence ID" value="SHJ87517.1"/>
    <property type="molecule type" value="Genomic_DNA"/>
</dbReference>
<feature type="domain" description="PRD" evidence="2">
    <location>
        <begin position="66"/>
        <end position="171"/>
    </location>
</feature>
<dbReference type="NCBIfam" id="NF046042">
    <property type="entry name" value="LicT"/>
    <property type="match status" value="1"/>
</dbReference>
<dbReference type="GO" id="GO:0006355">
    <property type="term" value="P:regulation of DNA-templated transcription"/>
    <property type="evidence" value="ECO:0007669"/>
    <property type="project" value="InterPro"/>
</dbReference>
<protein>
    <submittedName>
        <fullName evidence="3">Transcriptional antiterminator, BglG family</fullName>
    </submittedName>
</protein>
<dbReference type="OrthoDB" id="9813552at2"/>
<dbReference type="SUPFAM" id="SSF63520">
    <property type="entry name" value="PTS-regulatory domain, PRD"/>
    <property type="match status" value="2"/>
</dbReference>
<dbReference type="Gene3D" id="2.30.24.10">
    <property type="entry name" value="CAT RNA-binding domain"/>
    <property type="match status" value="1"/>
</dbReference>
<accession>A0A1M6MVN8</accession>